<accession>A0A8R1IFA2</accession>
<evidence type="ECO:0008006" key="4">
    <source>
        <dbReference type="Google" id="ProtNLM"/>
    </source>
</evidence>
<proteinExistence type="predicted"/>
<evidence type="ECO:0000313" key="2">
    <source>
        <dbReference type="EnsemblMetazoa" id="CJA25448.1"/>
    </source>
</evidence>
<name>A0A8R1IFA2_CAEJA</name>
<keyword evidence="3" id="KW-1185">Reference proteome</keyword>
<organism evidence="2 3">
    <name type="scientific">Caenorhabditis japonica</name>
    <dbReference type="NCBI Taxonomy" id="281687"/>
    <lineage>
        <taxon>Eukaryota</taxon>
        <taxon>Metazoa</taxon>
        <taxon>Ecdysozoa</taxon>
        <taxon>Nematoda</taxon>
        <taxon>Chromadorea</taxon>
        <taxon>Rhabditida</taxon>
        <taxon>Rhabditina</taxon>
        <taxon>Rhabditomorpha</taxon>
        <taxon>Rhabditoidea</taxon>
        <taxon>Rhabditidae</taxon>
        <taxon>Peloderinae</taxon>
        <taxon>Caenorhabditis</taxon>
    </lineage>
</organism>
<dbReference type="Proteomes" id="UP000005237">
    <property type="component" value="Unassembled WGS sequence"/>
</dbReference>
<keyword evidence="1" id="KW-0472">Membrane</keyword>
<evidence type="ECO:0000256" key="1">
    <source>
        <dbReference type="SAM" id="Phobius"/>
    </source>
</evidence>
<keyword evidence="1" id="KW-0812">Transmembrane</keyword>
<dbReference type="EnsemblMetazoa" id="CJA25448.1">
    <property type="protein sequence ID" value="CJA25448.1"/>
    <property type="gene ID" value="WBGene00181020"/>
</dbReference>
<sequence length="67" mass="6923">MNVAAELTTTLSNVVGGFDQSTVLWALILGIVLAFVLGAGMGANDVSNAFGTSVADLQHFEYHGPRG</sequence>
<dbReference type="AlphaFoldDB" id="A0A8R1IFA2"/>
<protein>
    <recommendedName>
        <fullName evidence="4">Phosphate transporter</fullName>
    </recommendedName>
</protein>
<evidence type="ECO:0000313" key="3">
    <source>
        <dbReference type="Proteomes" id="UP000005237"/>
    </source>
</evidence>
<keyword evidence="1" id="KW-1133">Transmembrane helix</keyword>
<reference evidence="3" key="1">
    <citation type="submission" date="2010-08" db="EMBL/GenBank/DDBJ databases">
        <authorList>
            <consortium name="Caenorhabditis japonica Sequencing Consortium"/>
            <person name="Wilson R.K."/>
        </authorList>
    </citation>
    <scope>NUCLEOTIDE SEQUENCE [LARGE SCALE GENOMIC DNA]</scope>
    <source>
        <strain evidence="3">DF5081</strain>
    </source>
</reference>
<reference evidence="2" key="2">
    <citation type="submission" date="2022-06" db="UniProtKB">
        <authorList>
            <consortium name="EnsemblMetazoa"/>
        </authorList>
    </citation>
    <scope>IDENTIFICATION</scope>
    <source>
        <strain evidence="2">DF5081</strain>
    </source>
</reference>
<feature type="transmembrane region" description="Helical" evidence="1">
    <location>
        <begin position="23"/>
        <end position="43"/>
    </location>
</feature>